<dbReference type="EMBL" id="JAAXOO010000001">
    <property type="protein sequence ID" value="NKY32045.1"/>
    <property type="molecule type" value="Genomic_DNA"/>
</dbReference>
<feature type="domain" description="NADP-dependent oxidoreductase" evidence="1">
    <location>
        <begin position="16"/>
        <end position="320"/>
    </location>
</feature>
<dbReference type="RefSeq" id="WP_068035782.1">
    <property type="nucleotide sequence ID" value="NZ_JAAXOO010000001.1"/>
</dbReference>
<dbReference type="Gene3D" id="3.20.20.100">
    <property type="entry name" value="NADP-dependent oxidoreductase domain"/>
    <property type="match status" value="1"/>
</dbReference>
<proteinExistence type="predicted"/>
<reference evidence="2 3" key="1">
    <citation type="submission" date="2020-04" db="EMBL/GenBank/DDBJ databases">
        <title>MicrobeNet Type strains.</title>
        <authorList>
            <person name="Nicholson A.C."/>
        </authorList>
    </citation>
    <scope>NUCLEOTIDE SEQUENCE [LARGE SCALE GENOMIC DNA]</scope>
    <source>
        <strain evidence="2 3">DSM 45078</strain>
    </source>
</reference>
<dbReference type="InterPro" id="IPR050523">
    <property type="entry name" value="AKR_Detox_Biosynth"/>
</dbReference>
<evidence type="ECO:0000259" key="1">
    <source>
        <dbReference type="Pfam" id="PF00248"/>
    </source>
</evidence>
<dbReference type="PANTHER" id="PTHR43364">
    <property type="entry name" value="NADH-SPECIFIC METHYLGLYOXAL REDUCTASE-RELATED"/>
    <property type="match status" value="1"/>
</dbReference>
<dbReference type="InterPro" id="IPR023210">
    <property type="entry name" value="NADP_OxRdtase_dom"/>
</dbReference>
<accession>A0A846X9D6</accession>
<dbReference type="PANTHER" id="PTHR43364:SF18">
    <property type="entry name" value="OXIDOREDUCTASE"/>
    <property type="match status" value="1"/>
</dbReference>
<dbReference type="Pfam" id="PF00248">
    <property type="entry name" value="Aldo_ket_red"/>
    <property type="match status" value="1"/>
</dbReference>
<protein>
    <submittedName>
        <fullName evidence="2">Aldo/keto reductase</fullName>
    </submittedName>
</protein>
<comment type="caution">
    <text evidence="2">The sequence shown here is derived from an EMBL/GenBank/DDBJ whole genome shotgun (WGS) entry which is preliminary data.</text>
</comment>
<dbReference type="AlphaFoldDB" id="A0A846X9D6"/>
<dbReference type="GO" id="GO:0005829">
    <property type="term" value="C:cytosol"/>
    <property type="evidence" value="ECO:0007669"/>
    <property type="project" value="TreeGrafter"/>
</dbReference>
<keyword evidence="3" id="KW-1185">Reference proteome</keyword>
<sequence>MEQRTVGRSGLRVSRIGLATHTWGSRTDTETAAAQLIAFTEAGGTLVDTSPSYSGGAAQRILADLLGDLVSRDELVLCVGAGQVPYLPAVPAGGEPPMPEQARVTVDCSRRTLLRQLDRTLLELGTDHLDLWQVTAWDTATPLDEIAETLQYAIRSGRVRYAGVRGFTAWQLASLAARTPVTAVQTPYSLLSRGAEDDTVPAATHHGAGIVATAPLAAGILTGKYRDGVPADSRAADEATAAEIRGRLDDDRATAVVDALVTAADGLATSPLAVALAWVRDRPGVASMFVGARDMGQLTGVLAAETLELPRAIAAALDDVSSTP</sequence>
<organism evidence="2 3">
    <name type="scientific">Nocardia speluncae</name>
    <dbReference type="NCBI Taxonomy" id="419477"/>
    <lineage>
        <taxon>Bacteria</taxon>
        <taxon>Bacillati</taxon>
        <taxon>Actinomycetota</taxon>
        <taxon>Actinomycetes</taxon>
        <taxon>Mycobacteriales</taxon>
        <taxon>Nocardiaceae</taxon>
        <taxon>Nocardia</taxon>
    </lineage>
</organism>
<evidence type="ECO:0000313" key="3">
    <source>
        <dbReference type="Proteomes" id="UP000565715"/>
    </source>
</evidence>
<evidence type="ECO:0000313" key="2">
    <source>
        <dbReference type="EMBL" id="NKY32045.1"/>
    </source>
</evidence>
<dbReference type="InterPro" id="IPR036812">
    <property type="entry name" value="NAD(P)_OxRdtase_dom_sf"/>
</dbReference>
<dbReference type="SUPFAM" id="SSF51430">
    <property type="entry name" value="NAD(P)-linked oxidoreductase"/>
    <property type="match status" value="1"/>
</dbReference>
<name>A0A846X9D6_9NOCA</name>
<dbReference type="Proteomes" id="UP000565715">
    <property type="component" value="Unassembled WGS sequence"/>
</dbReference>
<gene>
    <name evidence="2" type="ORF">HGA13_03010</name>
</gene>